<sequence>MKEFKLLLHEEIPSLETPLEMLEACHGRIRKFCQNLIRLVSHLELEGNCPDAMQSAANILRYFDQAAPAHHHDEEEDLFPALKEAIKGDSEEVAVLSAMARLEAEHSRMYNDWQAVRQRLKALSEGFSIALNHDGVATRFAMNYLQHAKEEEELVYPHAARLLNAAQLAVISGQMVARRQVA</sequence>
<name>A0ABS8D4N7_9NEIS</name>
<dbReference type="Pfam" id="PF01814">
    <property type="entry name" value="Hemerythrin"/>
    <property type="match status" value="1"/>
</dbReference>
<accession>A0ABS8D4N7</accession>
<evidence type="ECO:0000313" key="3">
    <source>
        <dbReference type="Proteomes" id="UP001165395"/>
    </source>
</evidence>
<comment type="caution">
    <text evidence="2">The sequence shown here is derived from an EMBL/GenBank/DDBJ whole genome shotgun (WGS) entry which is preliminary data.</text>
</comment>
<feature type="domain" description="Hemerythrin-like" evidence="1">
    <location>
        <begin position="17"/>
        <end position="158"/>
    </location>
</feature>
<dbReference type="InterPro" id="IPR012312">
    <property type="entry name" value="Hemerythrin-like"/>
</dbReference>
<dbReference type="Proteomes" id="UP001165395">
    <property type="component" value="Unassembled WGS sequence"/>
</dbReference>
<gene>
    <name evidence="2" type="ORF">LIN78_06425</name>
</gene>
<dbReference type="Gene3D" id="1.20.120.520">
    <property type="entry name" value="nmb1532 protein domain like"/>
    <property type="match status" value="1"/>
</dbReference>
<keyword evidence="3" id="KW-1185">Reference proteome</keyword>
<evidence type="ECO:0000259" key="1">
    <source>
        <dbReference type="Pfam" id="PF01814"/>
    </source>
</evidence>
<dbReference type="EMBL" id="JAJBZT010000003">
    <property type="protein sequence ID" value="MCB6183175.1"/>
    <property type="molecule type" value="Genomic_DNA"/>
</dbReference>
<reference evidence="2" key="1">
    <citation type="submission" date="2021-10" db="EMBL/GenBank/DDBJ databases">
        <title>The complete genome sequence of Leeia sp. TBRC 13508.</title>
        <authorList>
            <person name="Charoenyingcharoen P."/>
            <person name="Yukphan P."/>
        </authorList>
    </citation>
    <scope>NUCLEOTIDE SEQUENCE</scope>
    <source>
        <strain evidence="2">TBRC 13508</strain>
    </source>
</reference>
<organism evidence="2 3">
    <name type="scientific">Leeia speluncae</name>
    <dbReference type="NCBI Taxonomy" id="2884804"/>
    <lineage>
        <taxon>Bacteria</taxon>
        <taxon>Pseudomonadati</taxon>
        <taxon>Pseudomonadota</taxon>
        <taxon>Betaproteobacteria</taxon>
        <taxon>Neisseriales</taxon>
        <taxon>Leeiaceae</taxon>
        <taxon>Leeia</taxon>
    </lineage>
</organism>
<protein>
    <submittedName>
        <fullName evidence="2">Hemerythrin domain-containing protein</fullName>
    </submittedName>
</protein>
<dbReference type="CDD" id="cd12108">
    <property type="entry name" value="Hr-like"/>
    <property type="match status" value="1"/>
</dbReference>
<proteinExistence type="predicted"/>
<evidence type="ECO:0000313" key="2">
    <source>
        <dbReference type="EMBL" id="MCB6183175.1"/>
    </source>
</evidence>